<evidence type="ECO:0000313" key="3">
    <source>
        <dbReference type="Proteomes" id="UP001611075"/>
    </source>
</evidence>
<feature type="compositionally biased region" description="Polar residues" evidence="1">
    <location>
        <begin position="292"/>
        <end position="303"/>
    </location>
</feature>
<reference evidence="2 3" key="1">
    <citation type="submission" date="2024-10" db="EMBL/GenBank/DDBJ databases">
        <title>The Natural Products Discovery Center: Release of the First 8490 Sequenced Strains for Exploring Actinobacteria Biosynthetic Diversity.</title>
        <authorList>
            <person name="Kalkreuter E."/>
            <person name="Kautsar S.A."/>
            <person name="Yang D."/>
            <person name="Bader C.D."/>
            <person name="Teijaro C.N."/>
            <person name="Fluegel L."/>
            <person name="Davis C.M."/>
            <person name="Simpson J.R."/>
            <person name="Lauterbach L."/>
            <person name="Steele A.D."/>
            <person name="Gui C."/>
            <person name="Meng S."/>
            <person name="Li G."/>
            <person name="Viehrig K."/>
            <person name="Ye F."/>
            <person name="Su P."/>
            <person name="Kiefer A.F."/>
            <person name="Nichols A."/>
            <person name="Cepeda A.J."/>
            <person name="Yan W."/>
            <person name="Fan B."/>
            <person name="Jiang Y."/>
            <person name="Adhikari A."/>
            <person name="Zheng C.-J."/>
            <person name="Schuster L."/>
            <person name="Cowan T.M."/>
            <person name="Smanski M.J."/>
            <person name="Chevrette M.G."/>
            <person name="De Carvalho L.P.S."/>
            <person name="Shen B."/>
        </authorList>
    </citation>
    <scope>NUCLEOTIDE SEQUENCE [LARGE SCALE GENOMIC DNA]</scope>
    <source>
        <strain evidence="2 3">NPDC021253</strain>
    </source>
</reference>
<keyword evidence="3" id="KW-1185">Reference proteome</keyword>
<sequence>MADTTVTAARRYSDQHPGYRLAYAGEAAVPVSLLTLDVLAQERKRLPLVDEFVLRLADHGIHKIDNMAAVLGIDTATVSAAVTAQMSAETVEYRPDSLGGHKVLLTQGGRRAVEELSTVTPQRTEYPQAFDRMLWQPIPHVRADLVTRADAESQGMRILPSVRTADVDTSDVSPRRLNLLLDQTQQDNGRSAIEVLSVEAITRQPRLYLPAVLLVFASDTADDLRFNIVVDDLLSEHHDNALHQVGGVERTKIQVVPAVGEPDLPSPLRQQRIPYDEVRDLQRRANNPPPQDDSTPGTPSNGAKQHESVTARSALEALTVRSVPLFEHRELLTTALNSARTRFLLASPFVRDAVVNGDFLAKLEIMLRRSDLTAHIGYGLGQDPAHSDDNALSRLRALARRYPLLKLAHVPDSHPNVLIFDDTWVSSGFEWLSFRDQPTRTYRPEEGTLVRDKTHVDERHNYYAELIGRADVDAATRS</sequence>
<dbReference type="Proteomes" id="UP001611075">
    <property type="component" value="Unassembled WGS sequence"/>
</dbReference>
<name>A0ABW7SJD5_9ACTN</name>
<protein>
    <submittedName>
        <fullName evidence="2">Uncharacterized protein</fullName>
    </submittedName>
</protein>
<evidence type="ECO:0000313" key="2">
    <source>
        <dbReference type="EMBL" id="MFI0793016.1"/>
    </source>
</evidence>
<accession>A0ABW7SJD5</accession>
<gene>
    <name evidence="2" type="ORF">ACH4OY_09995</name>
</gene>
<feature type="region of interest" description="Disordered" evidence="1">
    <location>
        <begin position="282"/>
        <end position="309"/>
    </location>
</feature>
<proteinExistence type="predicted"/>
<dbReference type="EMBL" id="JBIRPU010000004">
    <property type="protein sequence ID" value="MFI0793016.1"/>
    <property type="molecule type" value="Genomic_DNA"/>
</dbReference>
<dbReference type="RefSeq" id="WP_387020277.1">
    <property type="nucleotide sequence ID" value="NZ_JBIRPU010000004.1"/>
</dbReference>
<organism evidence="2 3">
    <name type="scientific">Micromonospora rubida</name>
    <dbReference type="NCBI Taxonomy" id="2697657"/>
    <lineage>
        <taxon>Bacteria</taxon>
        <taxon>Bacillati</taxon>
        <taxon>Actinomycetota</taxon>
        <taxon>Actinomycetes</taxon>
        <taxon>Micromonosporales</taxon>
        <taxon>Micromonosporaceae</taxon>
        <taxon>Micromonospora</taxon>
    </lineage>
</organism>
<comment type="caution">
    <text evidence="2">The sequence shown here is derived from an EMBL/GenBank/DDBJ whole genome shotgun (WGS) entry which is preliminary data.</text>
</comment>
<evidence type="ECO:0000256" key="1">
    <source>
        <dbReference type="SAM" id="MobiDB-lite"/>
    </source>
</evidence>